<keyword evidence="3" id="KW-1029">Fimbrium biogenesis</keyword>
<evidence type="ECO:0000259" key="10">
    <source>
        <dbReference type="Pfam" id="PF02753"/>
    </source>
</evidence>
<dbReference type="RefSeq" id="WP_054580658.1">
    <property type="nucleotide sequence ID" value="NZ_CP012808.1"/>
</dbReference>
<keyword evidence="12" id="KW-1185">Reference proteome</keyword>
<dbReference type="FunFam" id="2.60.40.10:FF:000458">
    <property type="entry name" value="Molecular chaperone FimC"/>
    <property type="match status" value="1"/>
</dbReference>
<dbReference type="InterPro" id="IPR016147">
    <property type="entry name" value="Pili_assmbl_chaperone_N"/>
</dbReference>
<comment type="similarity">
    <text evidence="2 8">Belongs to the periplasmic pilus chaperone family.</text>
</comment>
<dbReference type="STRING" id="1324350.AOY20_03985"/>
<dbReference type="InterPro" id="IPR050643">
    <property type="entry name" value="Periplasmic_pilus_chap"/>
</dbReference>
<dbReference type="PROSITE" id="PS00635">
    <property type="entry name" value="PILI_CHAPERONE"/>
    <property type="match status" value="1"/>
</dbReference>
<gene>
    <name evidence="11" type="ORF">AOY20_03985</name>
</gene>
<reference evidence="11 12" key="1">
    <citation type="journal article" date="2015" name="Int. J. Syst. Evol. Microbiol.">
        <title>Acinetobacter equi sp. nov. isolated from horse faeces.</title>
        <authorList>
            <person name="Poppel M.T."/>
            <person name="Skiebe E."/>
            <person name="Laue M."/>
            <person name="Bergmann H."/>
            <person name="Ebersberger I."/>
            <person name="Garn T."/>
            <person name="Fruth A."/>
            <person name="Baumgardt S."/>
            <person name="Busse H.J."/>
            <person name="Wilharm G."/>
        </authorList>
    </citation>
    <scope>NUCLEOTIDE SEQUENCE [LARGE SCALE GENOMIC DNA]</scope>
    <source>
        <strain evidence="11 12">114</strain>
    </source>
</reference>
<sequence length="248" mass="28222">MCVENFLRYITATAYVLISTSAYSAVTLDRTRIVFNGSNSSVSIAIQNKNQDIPFLAQAWLENAIHEKVKSPFMVIPPIQRLEPTQSSQIRIEVLEKKIDALPQDRESLFYFNLRELPPKSDKPNILQFALQNRLKLFYRPTPIVMSSNEILKNPWQEKLEIIKKDNKAIAKNPTPYFTTILSVQSQNANQSLVSQSLMIAPFSEAELSINAQDLGEFPTLTYINDLGGTPKIKYQCHIDICQKLESQ</sequence>
<evidence type="ECO:0000256" key="2">
    <source>
        <dbReference type="ARBA" id="ARBA00007399"/>
    </source>
</evidence>
<keyword evidence="4" id="KW-0732">Signal</keyword>
<dbReference type="InterPro" id="IPR008962">
    <property type="entry name" value="PapD-like_sf"/>
</dbReference>
<proteinExistence type="inferred from homology"/>
<dbReference type="InterPro" id="IPR013783">
    <property type="entry name" value="Ig-like_fold"/>
</dbReference>
<dbReference type="GO" id="GO:0030288">
    <property type="term" value="C:outer membrane-bounded periplasmic space"/>
    <property type="evidence" value="ECO:0007669"/>
    <property type="project" value="InterPro"/>
</dbReference>
<evidence type="ECO:0000313" key="11">
    <source>
        <dbReference type="EMBL" id="ALH94759.1"/>
    </source>
</evidence>
<dbReference type="PANTHER" id="PTHR30251:SF5">
    <property type="entry name" value="FIMBRIAL CHAPARONE PROTEIN"/>
    <property type="match status" value="1"/>
</dbReference>
<dbReference type="KEGG" id="aei:AOY20_03985"/>
<dbReference type="EMBL" id="CP012808">
    <property type="protein sequence ID" value="ALH94759.1"/>
    <property type="molecule type" value="Genomic_DNA"/>
</dbReference>
<keyword evidence="6 8" id="KW-0143">Chaperone</keyword>
<evidence type="ECO:0000256" key="3">
    <source>
        <dbReference type="ARBA" id="ARBA00022558"/>
    </source>
</evidence>
<dbReference type="Pfam" id="PF02753">
    <property type="entry name" value="PapD_C"/>
    <property type="match status" value="1"/>
</dbReference>
<dbReference type="Pfam" id="PF00345">
    <property type="entry name" value="PapD_N"/>
    <property type="match status" value="1"/>
</dbReference>
<evidence type="ECO:0000256" key="7">
    <source>
        <dbReference type="ARBA" id="ARBA00023319"/>
    </source>
</evidence>
<evidence type="ECO:0000259" key="9">
    <source>
        <dbReference type="Pfam" id="PF00345"/>
    </source>
</evidence>
<evidence type="ECO:0000256" key="1">
    <source>
        <dbReference type="ARBA" id="ARBA00004418"/>
    </source>
</evidence>
<evidence type="ECO:0000256" key="8">
    <source>
        <dbReference type="RuleBase" id="RU003918"/>
    </source>
</evidence>
<dbReference type="GO" id="GO:0071555">
    <property type="term" value="P:cell wall organization"/>
    <property type="evidence" value="ECO:0007669"/>
    <property type="project" value="InterPro"/>
</dbReference>
<feature type="domain" description="Pili assembly chaperone N-terminal" evidence="9">
    <location>
        <begin position="26"/>
        <end position="142"/>
    </location>
</feature>
<dbReference type="SUPFAM" id="SSF49354">
    <property type="entry name" value="PapD-like"/>
    <property type="match status" value="1"/>
</dbReference>
<dbReference type="AlphaFoldDB" id="A0A0N9V696"/>
<name>A0A0N9V696_9GAMM</name>
<keyword evidence="7" id="KW-0393">Immunoglobulin domain</keyword>
<comment type="subcellular location">
    <subcellularLocation>
        <location evidence="1 8">Periplasm</location>
    </subcellularLocation>
</comment>
<dbReference type="Proteomes" id="UP000064939">
    <property type="component" value="Chromosome"/>
</dbReference>
<keyword evidence="5" id="KW-0574">Periplasm</keyword>
<evidence type="ECO:0000256" key="4">
    <source>
        <dbReference type="ARBA" id="ARBA00022729"/>
    </source>
</evidence>
<evidence type="ECO:0000256" key="5">
    <source>
        <dbReference type="ARBA" id="ARBA00022764"/>
    </source>
</evidence>
<dbReference type="OrthoDB" id="9131059at2"/>
<evidence type="ECO:0000256" key="6">
    <source>
        <dbReference type="ARBA" id="ARBA00023186"/>
    </source>
</evidence>
<dbReference type="InterPro" id="IPR001829">
    <property type="entry name" value="Pili_assmbl_chaperone_bac"/>
</dbReference>
<dbReference type="PRINTS" id="PR00969">
    <property type="entry name" value="CHAPERONPILI"/>
</dbReference>
<dbReference type="SUPFAM" id="SSF49584">
    <property type="entry name" value="Periplasmic chaperone C-domain"/>
    <property type="match status" value="1"/>
</dbReference>
<organism evidence="11 12">
    <name type="scientific">Acinetobacter equi</name>
    <dbReference type="NCBI Taxonomy" id="1324350"/>
    <lineage>
        <taxon>Bacteria</taxon>
        <taxon>Pseudomonadati</taxon>
        <taxon>Pseudomonadota</taxon>
        <taxon>Gammaproteobacteria</taxon>
        <taxon>Moraxellales</taxon>
        <taxon>Moraxellaceae</taxon>
        <taxon>Acinetobacter</taxon>
    </lineage>
</organism>
<accession>A0A0N9V696</accession>
<feature type="domain" description="Pili assembly chaperone C-terminal" evidence="10">
    <location>
        <begin position="172"/>
        <end position="230"/>
    </location>
</feature>
<dbReference type="InterPro" id="IPR018046">
    <property type="entry name" value="Pili_assmbl_chaperone_CS"/>
</dbReference>
<dbReference type="PANTHER" id="PTHR30251">
    <property type="entry name" value="PILUS ASSEMBLY CHAPERONE"/>
    <property type="match status" value="1"/>
</dbReference>
<protein>
    <submittedName>
        <fullName evidence="11">Molecular chaperone</fullName>
    </submittedName>
</protein>
<dbReference type="InterPro" id="IPR036316">
    <property type="entry name" value="Pili_assmbl_chap_C_dom_sf"/>
</dbReference>
<dbReference type="InterPro" id="IPR016148">
    <property type="entry name" value="Pili_assmbl_chaperone_C"/>
</dbReference>
<evidence type="ECO:0000313" key="12">
    <source>
        <dbReference type="Proteomes" id="UP000064939"/>
    </source>
</evidence>
<dbReference type="Gene3D" id="2.60.40.10">
    <property type="entry name" value="Immunoglobulins"/>
    <property type="match status" value="2"/>
</dbReference>